<feature type="region of interest" description="Disordered" evidence="1">
    <location>
        <begin position="229"/>
        <end position="303"/>
    </location>
</feature>
<accession>A0A8H6MRD1</accession>
<feature type="compositionally biased region" description="Polar residues" evidence="1">
    <location>
        <begin position="648"/>
        <end position="664"/>
    </location>
</feature>
<feature type="region of interest" description="Disordered" evidence="1">
    <location>
        <begin position="626"/>
        <end position="667"/>
    </location>
</feature>
<proteinExistence type="predicted"/>
<evidence type="ECO:0000256" key="1">
    <source>
        <dbReference type="SAM" id="MobiDB-lite"/>
    </source>
</evidence>
<feature type="compositionally biased region" description="Basic residues" evidence="1">
    <location>
        <begin position="723"/>
        <end position="736"/>
    </location>
</feature>
<feature type="compositionally biased region" description="Basic residues" evidence="1">
    <location>
        <begin position="264"/>
        <end position="273"/>
    </location>
</feature>
<evidence type="ECO:0000313" key="2">
    <source>
        <dbReference type="EMBL" id="KAF6805473.1"/>
    </source>
</evidence>
<evidence type="ECO:0000313" key="3">
    <source>
        <dbReference type="Proteomes" id="UP000652219"/>
    </source>
</evidence>
<dbReference type="EMBL" id="WIGN01000181">
    <property type="protein sequence ID" value="KAF6805473.1"/>
    <property type="molecule type" value="Genomic_DNA"/>
</dbReference>
<protein>
    <submittedName>
        <fullName evidence="2">Uncharacterized protein</fullName>
    </submittedName>
</protein>
<keyword evidence="3" id="KW-1185">Reference proteome</keyword>
<reference evidence="2 3" key="1">
    <citation type="journal article" date="2020" name="Phytopathology">
        <title>Genome Sequence Resources of Colletotrichum truncatum, C. plurivorum, C. musicola, and C. sojae: Four Species Pathogenic to Soybean (Glycine max).</title>
        <authorList>
            <person name="Rogerio F."/>
            <person name="Boufleur T.R."/>
            <person name="Ciampi-Guillardi M."/>
            <person name="Sukno S.A."/>
            <person name="Thon M.R."/>
            <person name="Massola Junior N.S."/>
            <person name="Baroncelli R."/>
        </authorList>
    </citation>
    <scope>NUCLEOTIDE SEQUENCE [LARGE SCALE GENOMIC DNA]</scope>
    <source>
        <strain evidence="2 3">LFN0009</strain>
    </source>
</reference>
<dbReference type="Proteomes" id="UP000652219">
    <property type="component" value="Unassembled WGS sequence"/>
</dbReference>
<gene>
    <name evidence="2" type="ORF">CSOJ01_09472</name>
</gene>
<dbReference type="AlphaFoldDB" id="A0A8H6MRD1"/>
<feature type="compositionally biased region" description="Basic and acidic residues" evidence="1">
    <location>
        <begin position="282"/>
        <end position="292"/>
    </location>
</feature>
<comment type="caution">
    <text evidence="2">The sequence shown here is derived from an EMBL/GenBank/DDBJ whole genome shotgun (WGS) entry which is preliminary data.</text>
</comment>
<name>A0A8H6MRD1_9PEZI</name>
<sequence>MAGPSRRIRDGWAPNEPFDLAIHPKNDFSLDSAARHGAATVWDEPDIEASIGRNDAEGSTWNQPLARLPPQLKDSSAITALSRLSGKGLDDESLSPALQQLLGASGAVPQELYDLLLVWLYNHGPAQRLLALCHKADDGRATVLLLIETRSSVLSPPSWLVAVLRHGAGCPSGRWINEVSLTWVDTTWRTAFSVLHVGGVSPLAMMPRIEPFRMKALWTLQRLQTRAVEPVTEASAPADDATRTRPAQKRATSGTPPTDESRANKKQRQRARKAGGAGSGRNSDKSSPERNGPRRAGKQRAKASGPKVLPFACHFYKRFPLKHLRCLFHHQKAPRYVKTHLDRCHRLPIHCPVCWETFDTQGECDDHDPDKCVSRRCCPFTGTDGITKDQAERLENLSPGDGAAKWYEMWNVLFPDAPEPDSPYIDSDDTENIVAASVHDDREPTYRASLEALQRQGGLSATQLDEVMRLFTQTLTSRQGASAGSDYFNEPVDPRLQPPIREADFICTPTSDSQDAQSHAYVPQHLQHQQQGAEAGVSDSIFPFSSQQQLGSTVAYDEPAQHQPPRQQQFHVAHNQFLYQQADHHVQGDPFTIVPQLHQQHQHDDNRSGQTMLQFPNHHRPMLMSQAATPTSRRSKPPAQGGNPPADTYQTAPVAHTTSPSSAMPQAGFGYPHEDQWAELEDYLRMTLQAEAGPLQAFSRDEYDRPRIFYPLGGQQQQQQQQHPRRPGATHLHQRGGVHEETAPPEDVVYHTDSGLPYGPSAPGVPSVYPAFG</sequence>
<organism evidence="2 3">
    <name type="scientific">Colletotrichum sojae</name>
    <dbReference type="NCBI Taxonomy" id="2175907"/>
    <lineage>
        <taxon>Eukaryota</taxon>
        <taxon>Fungi</taxon>
        <taxon>Dikarya</taxon>
        <taxon>Ascomycota</taxon>
        <taxon>Pezizomycotina</taxon>
        <taxon>Sordariomycetes</taxon>
        <taxon>Hypocreomycetidae</taxon>
        <taxon>Glomerellales</taxon>
        <taxon>Glomerellaceae</taxon>
        <taxon>Colletotrichum</taxon>
        <taxon>Colletotrichum orchidearum species complex</taxon>
    </lineage>
</organism>
<feature type="region of interest" description="Disordered" evidence="1">
    <location>
        <begin position="713"/>
        <end position="773"/>
    </location>
</feature>